<dbReference type="EMBL" id="JACGCM010001311">
    <property type="protein sequence ID" value="KAF6156649.1"/>
    <property type="molecule type" value="Genomic_DNA"/>
</dbReference>
<comment type="caution">
    <text evidence="2">The sequence shown here is derived from an EMBL/GenBank/DDBJ whole genome shotgun (WGS) entry which is preliminary data.</text>
</comment>
<accession>A0A7J7MNY7</accession>
<feature type="compositionally biased region" description="Basic residues" evidence="1">
    <location>
        <begin position="23"/>
        <end position="35"/>
    </location>
</feature>
<dbReference type="Proteomes" id="UP000541444">
    <property type="component" value="Unassembled WGS sequence"/>
</dbReference>
<sequence length="230" mass="26271">MPEEDPHPSTLPGFRVTRDPKRAVTRSRSGRKKKRVEFEDVQQPIPNPPEENYPHRLITQLPYGVTHIYYTGKELTRPWLESAVSKLDDVRRASLLSRTRMPLQVPNGNCEYYLGDRCWRQLTGTAGILLDTLLNMSPHLSLADLQAMRWAGFVDCEQFVIREEQETYASYWANQIVEDLHLRKGRDVRVVPVLPGGGARMRQRRSGPLTRGGGSSCRRRGTGDNFDPSK</sequence>
<feature type="region of interest" description="Disordered" evidence="1">
    <location>
        <begin position="197"/>
        <end position="230"/>
    </location>
</feature>
<evidence type="ECO:0000313" key="3">
    <source>
        <dbReference type="Proteomes" id="UP000541444"/>
    </source>
</evidence>
<feature type="region of interest" description="Disordered" evidence="1">
    <location>
        <begin position="1"/>
        <end position="53"/>
    </location>
</feature>
<reference evidence="2 3" key="1">
    <citation type="journal article" date="2020" name="IScience">
        <title>Genome Sequencing of the Endangered Kingdonia uniflora (Circaeasteraceae, Ranunculales) Reveals Potential Mechanisms of Evolutionary Specialization.</title>
        <authorList>
            <person name="Sun Y."/>
            <person name="Deng T."/>
            <person name="Zhang A."/>
            <person name="Moore M.J."/>
            <person name="Landis J.B."/>
            <person name="Lin N."/>
            <person name="Zhang H."/>
            <person name="Zhang X."/>
            <person name="Huang J."/>
            <person name="Zhang X."/>
            <person name="Sun H."/>
            <person name="Wang H."/>
        </authorList>
    </citation>
    <scope>NUCLEOTIDE SEQUENCE [LARGE SCALE GENOMIC DNA]</scope>
    <source>
        <strain evidence="2">TB1705</strain>
        <tissue evidence="2">Leaf</tissue>
    </source>
</reference>
<protein>
    <submittedName>
        <fullName evidence="2">Uncharacterized protein</fullName>
    </submittedName>
</protein>
<evidence type="ECO:0000313" key="2">
    <source>
        <dbReference type="EMBL" id="KAF6156649.1"/>
    </source>
</evidence>
<name>A0A7J7MNY7_9MAGN</name>
<organism evidence="2 3">
    <name type="scientific">Kingdonia uniflora</name>
    <dbReference type="NCBI Taxonomy" id="39325"/>
    <lineage>
        <taxon>Eukaryota</taxon>
        <taxon>Viridiplantae</taxon>
        <taxon>Streptophyta</taxon>
        <taxon>Embryophyta</taxon>
        <taxon>Tracheophyta</taxon>
        <taxon>Spermatophyta</taxon>
        <taxon>Magnoliopsida</taxon>
        <taxon>Ranunculales</taxon>
        <taxon>Circaeasteraceae</taxon>
        <taxon>Kingdonia</taxon>
    </lineage>
</organism>
<keyword evidence="3" id="KW-1185">Reference proteome</keyword>
<dbReference type="AlphaFoldDB" id="A0A7J7MNY7"/>
<evidence type="ECO:0000256" key="1">
    <source>
        <dbReference type="SAM" id="MobiDB-lite"/>
    </source>
</evidence>
<proteinExistence type="predicted"/>
<gene>
    <name evidence="2" type="ORF">GIB67_017785</name>
</gene>